<keyword evidence="2" id="KW-0732">Signal</keyword>
<dbReference type="eggNOG" id="ENOG502ZC6M">
    <property type="taxonomic scope" value="Bacteria"/>
</dbReference>
<dbReference type="OrthoDB" id="3911at2"/>
<name>H0UQ37_9BACT</name>
<accession>H0UQ37</accession>
<evidence type="ECO:0000313" key="3">
    <source>
        <dbReference type="EMBL" id="EHM09666.1"/>
    </source>
</evidence>
<evidence type="ECO:0000256" key="1">
    <source>
        <dbReference type="SAM" id="Coils"/>
    </source>
</evidence>
<keyword evidence="4" id="KW-1185">Reference proteome</keyword>
<dbReference type="RefSeq" id="WP_006583160.1">
    <property type="nucleotide sequence ID" value="NZ_CM001377.1"/>
</dbReference>
<dbReference type="STRING" id="926567.TheveDRAFT_0505"/>
<proteinExistence type="predicted"/>
<keyword evidence="1" id="KW-0175">Coiled coil</keyword>
<evidence type="ECO:0000313" key="4">
    <source>
        <dbReference type="Proteomes" id="UP000005730"/>
    </source>
</evidence>
<gene>
    <name evidence="3" type="ORF">TheveDRAFT_0505</name>
</gene>
<feature type="signal peptide" evidence="2">
    <location>
        <begin position="1"/>
        <end position="24"/>
    </location>
</feature>
<dbReference type="EMBL" id="CM001377">
    <property type="protein sequence ID" value="EHM09666.1"/>
    <property type="molecule type" value="Genomic_DNA"/>
</dbReference>
<dbReference type="AlphaFoldDB" id="H0UQ37"/>
<dbReference type="HOGENOM" id="CLU_1123368_0_0_0"/>
<sequence>MRFKIVRTTLSAAFLLLFAFAAYGSQFTDIMARWSRSVKYKNDMGNTLEIRATYYSAEYVEAMFQNEADKNMWTRDELENFKYTFLKNVRMGETIPIRLEFENLGPSMRMAPFDEQVSLVINGKEYRPVEYDPRFNFKLQGKRDGMVFFPRYDEKTQKDLLNGVKSVRLIIKGGISPITEGKKIDFIWDVDKDNPQRLFQGKAAAKLEVDRLIKRLETLSKERRQLEERLAAVNGEIESVNKRMDELSKEQ</sequence>
<evidence type="ECO:0000256" key="2">
    <source>
        <dbReference type="SAM" id="SignalP"/>
    </source>
</evidence>
<organism evidence="3 4">
    <name type="scientific">Thermanaerovibrio velox DSM 12556</name>
    <dbReference type="NCBI Taxonomy" id="926567"/>
    <lineage>
        <taxon>Bacteria</taxon>
        <taxon>Thermotogati</taxon>
        <taxon>Synergistota</taxon>
        <taxon>Synergistia</taxon>
        <taxon>Synergistales</taxon>
        <taxon>Synergistaceae</taxon>
        <taxon>Thermanaerovibrio</taxon>
    </lineage>
</organism>
<reference evidence="3 4" key="1">
    <citation type="submission" date="2011-10" db="EMBL/GenBank/DDBJ databases">
        <title>The Noncontiguous Finished genome of Thermanaerovibrio velox DSM 12556.</title>
        <authorList>
            <consortium name="US DOE Joint Genome Institute (JGI-PGF)"/>
            <person name="Lucas S."/>
            <person name="Copeland A."/>
            <person name="Lapidus A."/>
            <person name="Glavina del Rio T."/>
            <person name="Dalin E."/>
            <person name="Tice H."/>
            <person name="Bruce D."/>
            <person name="Goodwin L."/>
            <person name="Pitluck S."/>
            <person name="Peters L."/>
            <person name="Mikhailova N."/>
            <person name="Teshima H."/>
            <person name="Kyrpides N."/>
            <person name="Mavromatis K."/>
            <person name="Ivanova N."/>
            <person name="Markowitz V."/>
            <person name="Cheng J.-F."/>
            <person name="Hugenholtz P."/>
            <person name="Woyke T."/>
            <person name="Wu D."/>
            <person name="Spring S."/>
            <person name="Brambilla E.-M."/>
            <person name="Klenk H.-P."/>
            <person name="Eisen J.A."/>
        </authorList>
    </citation>
    <scope>NUCLEOTIDE SEQUENCE [LARGE SCALE GENOMIC DNA]</scope>
    <source>
        <strain evidence="3 4">DSM 12556</strain>
    </source>
</reference>
<dbReference type="Proteomes" id="UP000005730">
    <property type="component" value="Chromosome"/>
</dbReference>
<protein>
    <submittedName>
        <fullName evidence="3">Uncharacterized protein</fullName>
    </submittedName>
</protein>
<feature type="coiled-coil region" evidence="1">
    <location>
        <begin position="202"/>
        <end position="250"/>
    </location>
</feature>
<feature type="chain" id="PRO_5005682614" evidence="2">
    <location>
        <begin position="25"/>
        <end position="251"/>
    </location>
</feature>